<dbReference type="InterPro" id="IPR036249">
    <property type="entry name" value="Thioredoxin-like_sf"/>
</dbReference>
<dbReference type="InterPro" id="IPR050553">
    <property type="entry name" value="Thioredoxin_ResA/DsbE_sf"/>
</dbReference>
<name>A0A5C7B9J3_9FLAO</name>
<keyword evidence="5" id="KW-0732">Signal</keyword>
<dbReference type="SUPFAM" id="SSF52833">
    <property type="entry name" value="Thioredoxin-like"/>
    <property type="match status" value="1"/>
</dbReference>
<sequence>MKKILFLLALIPSFIVAQHSIGGTFTPVEEYSYAFLYQATPTGSNYIDRAQLDEDGSFSIPFDSKSTPGIYKIVYALPSEDNNFDFIYNGKESVVFSFSVDHGLEFKDSNENKLWASYIKSMEMVNRTISSFYTQESVDKKGYLEIVKTLSDTQIAYEESSKGTVSSVFIKANSPYVPKGFEDLSTYSKNLKYTYLDHVDFGSPLLQSSDFLVDRVMAYIFGMSANTSNEVYKTDVDGLMTRIGDGNPEIKIFLFEMIWRRFKEMENPELANYVTDKYLLKLTELTKYDALKEQILIYKNNTVGNTASNFDLSYTKDGEVLTSTLYDLNITDQYLVIFWSSTCGHCLEELPKVKQIVEEKKELTVIAIGLEDDAENWQKMIANYQNFIHVLGLGKWENPTSGAYGIESTPSFFLLDKDKTIIAKPYDAEALKVILK</sequence>
<gene>
    <name evidence="7" type="ORF">ES692_07730</name>
</gene>
<keyword evidence="3" id="KW-1015">Disulfide bond</keyword>
<evidence type="ECO:0000313" key="7">
    <source>
        <dbReference type="EMBL" id="TXE18124.1"/>
    </source>
</evidence>
<dbReference type="PANTHER" id="PTHR42852">
    <property type="entry name" value="THIOL:DISULFIDE INTERCHANGE PROTEIN DSBE"/>
    <property type="match status" value="1"/>
</dbReference>
<dbReference type="STRING" id="1123037.GCA_000425305_01666"/>
<dbReference type="Proteomes" id="UP000321938">
    <property type="component" value="Unassembled WGS sequence"/>
</dbReference>
<feature type="domain" description="Thioredoxin" evidence="6">
    <location>
        <begin position="301"/>
        <end position="436"/>
    </location>
</feature>
<comment type="caution">
    <text evidence="7">The sequence shown here is derived from an EMBL/GenBank/DDBJ whole genome shotgun (WGS) entry which is preliminary data.</text>
</comment>
<evidence type="ECO:0000256" key="2">
    <source>
        <dbReference type="ARBA" id="ARBA00022748"/>
    </source>
</evidence>
<organism evidence="7 8">
    <name type="scientific">Psychroserpens burtonensis</name>
    <dbReference type="NCBI Taxonomy" id="49278"/>
    <lineage>
        <taxon>Bacteria</taxon>
        <taxon>Pseudomonadati</taxon>
        <taxon>Bacteroidota</taxon>
        <taxon>Flavobacteriia</taxon>
        <taxon>Flavobacteriales</taxon>
        <taxon>Flavobacteriaceae</taxon>
        <taxon>Psychroserpens</taxon>
    </lineage>
</organism>
<keyword evidence="2" id="KW-0201">Cytochrome c-type biogenesis</keyword>
<dbReference type="RefSeq" id="WP_028871633.1">
    <property type="nucleotide sequence ID" value="NZ_VOSB01000009.1"/>
</dbReference>
<dbReference type="AlphaFoldDB" id="A0A5C7B9J3"/>
<dbReference type="InterPro" id="IPR017937">
    <property type="entry name" value="Thioredoxin_CS"/>
</dbReference>
<evidence type="ECO:0000256" key="3">
    <source>
        <dbReference type="ARBA" id="ARBA00023157"/>
    </source>
</evidence>
<evidence type="ECO:0000256" key="4">
    <source>
        <dbReference type="ARBA" id="ARBA00023284"/>
    </source>
</evidence>
<keyword evidence="4" id="KW-0676">Redox-active center</keyword>
<dbReference type="GO" id="GO:0017004">
    <property type="term" value="P:cytochrome complex assembly"/>
    <property type="evidence" value="ECO:0007669"/>
    <property type="project" value="UniProtKB-KW"/>
</dbReference>
<accession>A0A5C7B9J3</accession>
<evidence type="ECO:0000256" key="1">
    <source>
        <dbReference type="ARBA" id="ARBA00004196"/>
    </source>
</evidence>
<feature type="chain" id="PRO_5022842329" evidence="5">
    <location>
        <begin position="18"/>
        <end position="436"/>
    </location>
</feature>
<dbReference type="CDD" id="cd02966">
    <property type="entry name" value="TlpA_like_family"/>
    <property type="match status" value="1"/>
</dbReference>
<dbReference type="PANTHER" id="PTHR42852:SF6">
    <property type="entry name" value="THIOL:DISULFIDE INTERCHANGE PROTEIN DSBE"/>
    <property type="match status" value="1"/>
</dbReference>
<dbReference type="OrthoDB" id="6399635at2"/>
<evidence type="ECO:0000256" key="5">
    <source>
        <dbReference type="SAM" id="SignalP"/>
    </source>
</evidence>
<dbReference type="InterPro" id="IPR012336">
    <property type="entry name" value="Thioredoxin-like_fold"/>
</dbReference>
<dbReference type="Pfam" id="PF13905">
    <property type="entry name" value="Thioredoxin_8"/>
    <property type="match status" value="1"/>
</dbReference>
<comment type="subcellular location">
    <subcellularLocation>
        <location evidence="1">Cell envelope</location>
    </subcellularLocation>
</comment>
<proteinExistence type="predicted"/>
<protein>
    <submittedName>
        <fullName evidence="7">TlpA family protein disulfide reductase</fullName>
    </submittedName>
</protein>
<evidence type="ECO:0000313" key="8">
    <source>
        <dbReference type="Proteomes" id="UP000321938"/>
    </source>
</evidence>
<evidence type="ECO:0000259" key="6">
    <source>
        <dbReference type="PROSITE" id="PS51352"/>
    </source>
</evidence>
<dbReference type="InterPro" id="IPR013766">
    <property type="entry name" value="Thioredoxin_domain"/>
</dbReference>
<reference evidence="7 8" key="1">
    <citation type="submission" date="2019-08" db="EMBL/GenBank/DDBJ databases">
        <title>Genome of Psychroserpens burtonensis ACAM 167.</title>
        <authorList>
            <person name="Bowman J.P."/>
        </authorList>
    </citation>
    <scope>NUCLEOTIDE SEQUENCE [LARGE SCALE GENOMIC DNA]</scope>
    <source>
        <strain evidence="7 8">ACAM 167</strain>
    </source>
</reference>
<dbReference type="Gene3D" id="3.40.30.10">
    <property type="entry name" value="Glutaredoxin"/>
    <property type="match status" value="1"/>
</dbReference>
<dbReference type="EMBL" id="VOSB01000009">
    <property type="protein sequence ID" value="TXE18124.1"/>
    <property type="molecule type" value="Genomic_DNA"/>
</dbReference>
<dbReference type="GO" id="GO:0030313">
    <property type="term" value="C:cell envelope"/>
    <property type="evidence" value="ECO:0007669"/>
    <property type="project" value="UniProtKB-SubCell"/>
</dbReference>
<dbReference type="PROSITE" id="PS00194">
    <property type="entry name" value="THIOREDOXIN_1"/>
    <property type="match status" value="1"/>
</dbReference>
<feature type="signal peptide" evidence="5">
    <location>
        <begin position="1"/>
        <end position="17"/>
    </location>
</feature>
<dbReference type="PROSITE" id="PS51352">
    <property type="entry name" value="THIOREDOXIN_2"/>
    <property type="match status" value="1"/>
</dbReference>
<keyword evidence="8" id="KW-1185">Reference proteome</keyword>